<dbReference type="InterPro" id="IPR036390">
    <property type="entry name" value="WH_DNA-bd_sf"/>
</dbReference>
<evidence type="ECO:0000256" key="7">
    <source>
        <dbReference type="ARBA" id="ARBA00023242"/>
    </source>
</evidence>
<dbReference type="PANTHER" id="PTHR10015:SF338">
    <property type="entry name" value="HEAT STRESS TRANSCRIPTION FACTOR A-2"/>
    <property type="match status" value="1"/>
</dbReference>
<evidence type="ECO:0000256" key="3">
    <source>
        <dbReference type="ARBA" id="ARBA00023015"/>
    </source>
</evidence>
<dbReference type="InterPro" id="IPR000232">
    <property type="entry name" value="HSF_DNA-bd"/>
</dbReference>
<dbReference type="SUPFAM" id="SSF46785">
    <property type="entry name" value="Winged helix' DNA-binding domain"/>
    <property type="match status" value="1"/>
</dbReference>
<comment type="subcellular location">
    <subcellularLocation>
        <location evidence="1">Nucleus</location>
    </subcellularLocation>
</comment>
<protein>
    <recommendedName>
        <fullName evidence="10">HSF-type DNA-binding domain-containing protein</fullName>
    </recommendedName>
</protein>
<evidence type="ECO:0000256" key="6">
    <source>
        <dbReference type="ARBA" id="ARBA00023163"/>
    </source>
</evidence>
<keyword evidence="2" id="KW-0597">Phosphoprotein</keyword>
<evidence type="ECO:0000256" key="1">
    <source>
        <dbReference type="ARBA" id="ARBA00004123"/>
    </source>
</evidence>
<keyword evidence="5" id="KW-0238">DNA-binding</keyword>
<evidence type="ECO:0000256" key="9">
    <source>
        <dbReference type="SAM" id="MobiDB-lite"/>
    </source>
</evidence>
<feature type="compositionally biased region" description="Low complexity" evidence="9">
    <location>
        <begin position="80"/>
        <end position="92"/>
    </location>
</feature>
<evidence type="ECO:0000256" key="8">
    <source>
        <dbReference type="RuleBase" id="RU004020"/>
    </source>
</evidence>
<sequence>MAHVEMEQKRCQNDKEKEIIIPDSSRKSTFFSLLFTCSPLYFLANTLSSSTMTSGTMESVIVVKLEEEDEVSNGGGIIMSSSSSSSSSSSTSFIPIPPKPMEALQEMSPPPFLTKTFEMVEDPLTNSVVSWSNAKNSFVVWDSHNFSIHLLPKYFKHTNFSSFIRQLNTYGFRKVDPDRWEFANEGFLGGQKHLLRTIKRRRRVPKSLLQHERTSCLELGFHGDIDTLRRDTSMLMVEIVELQQQQHNSLQELVCIEERLQGTERKQHLMMAFLAKAFKNPSFVEKLILQMDQKNEIGGGGRKKELGDCDCGGGIAKKRRLPSSRSIEKFQGQVMAADSDIETLLSTVSDDKSNTPTQDTNASDTDLGDIMWEELLNDDLIVSDEEKTEVGLVANEAAINVEVEDLVANPPATWCEGVKELVEQLGFLGSKV</sequence>
<dbReference type="Pfam" id="PF00447">
    <property type="entry name" value="HSF_DNA-bind"/>
    <property type="match status" value="1"/>
</dbReference>
<dbReference type="GO" id="GO:0003700">
    <property type="term" value="F:DNA-binding transcription factor activity"/>
    <property type="evidence" value="ECO:0007669"/>
    <property type="project" value="InterPro"/>
</dbReference>
<dbReference type="PRINTS" id="PR00056">
    <property type="entry name" value="HSFDOMAIN"/>
</dbReference>
<feature type="domain" description="HSF-type DNA-binding" evidence="10">
    <location>
        <begin position="151"/>
        <end position="175"/>
    </location>
</feature>
<dbReference type="EMBL" id="JADFTS010000003">
    <property type="protein sequence ID" value="KAF9617710.1"/>
    <property type="molecule type" value="Genomic_DNA"/>
</dbReference>
<dbReference type="GO" id="GO:0034605">
    <property type="term" value="P:cellular response to heat"/>
    <property type="evidence" value="ECO:0007669"/>
    <property type="project" value="TreeGrafter"/>
</dbReference>
<accession>A0A835M3G3</accession>
<evidence type="ECO:0000256" key="2">
    <source>
        <dbReference type="ARBA" id="ARBA00022553"/>
    </source>
</evidence>
<dbReference type="GO" id="GO:0006357">
    <property type="term" value="P:regulation of transcription by RNA polymerase II"/>
    <property type="evidence" value="ECO:0007669"/>
    <property type="project" value="TreeGrafter"/>
</dbReference>
<dbReference type="Proteomes" id="UP000631114">
    <property type="component" value="Unassembled WGS sequence"/>
</dbReference>
<comment type="caution">
    <text evidence="11">The sequence shown here is derived from an EMBL/GenBank/DDBJ whole genome shotgun (WGS) entry which is preliminary data.</text>
</comment>
<dbReference type="AlphaFoldDB" id="A0A835M3G3"/>
<feature type="region of interest" description="Disordered" evidence="9">
    <location>
        <begin position="74"/>
        <end position="93"/>
    </location>
</feature>
<reference evidence="11 12" key="1">
    <citation type="submission" date="2020-10" db="EMBL/GenBank/DDBJ databases">
        <title>The Coptis chinensis genome and diversification of protoberbering-type alkaloids.</title>
        <authorList>
            <person name="Wang B."/>
            <person name="Shu S."/>
            <person name="Song C."/>
            <person name="Liu Y."/>
        </authorList>
    </citation>
    <scope>NUCLEOTIDE SEQUENCE [LARGE SCALE GENOMIC DNA]</scope>
    <source>
        <strain evidence="11">HL-2020</strain>
        <tissue evidence="11">Leaf</tissue>
    </source>
</reference>
<evidence type="ECO:0000256" key="5">
    <source>
        <dbReference type="ARBA" id="ARBA00023125"/>
    </source>
</evidence>
<dbReference type="GO" id="GO:0005634">
    <property type="term" value="C:nucleus"/>
    <property type="evidence" value="ECO:0007669"/>
    <property type="project" value="UniProtKB-SubCell"/>
</dbReference>
<proteinExistence type="inferred from homology"/>
<gene>
    <name evidence="11" type="ORF">IFM89_038210</name>
</gene>
<dbReference type="PROSITE" id="PS00434">
    <property type="entry name" value="HSF_DOMAIN"/>
    <property type="match status" value="1"/>
</dbReference>
<dbReference type="SMART" id="SM00415">
    <property type="entry name" value="HSF"/>
    <property type="match status" value="1"/>
</dbReference>
<evidence type="ECO:0000259" key="10">
    <source>
        <dbReference type="PROSITE" id="PS00434"/>
    </source>
</evidence>
<evidence type="ECO:0000313" key="11">
    <source>
        <dbReference type="EMBL" id="KAF9617710.1"/>
    </source>
</evidence>
<dbReference type="InterPro" id="IPR036388">
    <property type="entry name" value="WH-like_DNA-bd_sf"/>
</dbReference>
<name>A0A835M3G3_9MAGN</name>
<dbReference type="Gene3D" id="1.10.10.10">
    <property type="entry name" value="Winged helix-like DNA-binding domain superfamily/Winged helix DNA-binding domain"/>
    <property type="match status" value="1"/>
</dbReference>
<keyword evidence="3" id="KW-0805">Transcription regulation</keyword>
<dbReference type="PANTHER" id="PTHR10015">
    <property type="entry name" value="HEAT SHOCK TRANSCRIPTION FACTOR"/>
    <property type="match status" value="1"/>
</dbReference>
<evidence type="ECO:0000256" key="4">
    <source>
        <dbReference type="ARBA" id="ARBA00023016"/>
    </source>
</evidence>
<dbReference type="FunFam" id="1.10.10.10:FF:000057">
    <property type="entry name" value="Heat shock transcription factor 1"/>
    <property type="match status" value="1"/>
</dbReference>
<evidence type="ECO:0000313" key="12">
    <source>
        <dbReference type="Proteomes" id="UP000631114"/>
    </source>
</evidence>
<keyword evidence="12" id="KW-1185">Reference proteome</keyword>
<dbReference type="PROSITE" id="PS50007">
    <property type="entry name" value="PIPLC_X_DOMAIN"/>
    <property type="match status" value="1"/>
</dbReference>
<dbReference type="GO" id="GO:0000978">
    <property type="term" value="F:RNA polymerase II cis-regulatory region sequence-specific DNA binding"/>
    <property type="evidence" value="ECO:0007669"/>
    <property type="project" value="TreeGrafter"/>
</dbReference>
<keyword evidence="4" id="KW-0346">Stress response</keyword>
<comment type="similarity">
    <text evidence="8">Belongs to the HSF family.</text>
</comment>
<keyword evidence="6" id="KW-0804">Transcription</keyword>
<keyword evidence="7" id="KW-0539">Nucleus</keyword>
<dbReference type="OrthoDB" id="60033at2759"/>
<organism evidence="11 12">
    <name type="scientific">Coptis chinensis</name>
    <dbReference type="NCBI Taxonomy" id="261450"/>
    <lineage>
        <taxon>Eukaryota</taxon>
        <taxon>Viridiplantae</taxon>
        <taxon>Streptophyta</taxon>
        <taxon>Embryophyta</taxon>
        <taxon>Tracheophyta</taxon>
        <taxon>Spermatophyta</taxon>
        <taxon>Magnoliopsida</taxon>
        <taxon>Ranunculales</taxon>
        <taxon>Ranunculaceae</taxon>
        <taxon>Coptidoideae</taxon>
        <taxon>Coptis</taxon>
    </lineage>
</organism>